<protein>
    <submittedName>
        <fullName evidence="1">Pentatricopeptide repeat-containing protein</fullName>
    </submittedName>
</protein>
<dbReference type="InterPro" id="IPR046960">
    <property type="entry name" value="PPR_At4g14850-like_plant"/>
</dbReference>
<dbReference type="Gene3D" id="1.25.40.10">
    <property type="entry name" value="Tetratricopeptide repeat domain"/>
    <property type="match status" value="1"/>
</dbReference>
<dbReference type="EMBL" id="JBBWWR010000008">
    <property type="protein sequence ID" value="KAK8963058.1"/>
    <property type="molecule type" value="Genomic_DNA"/>
</dbReference>
<accession>A0ABR2MFY4</accession>
<comment type="caution">
    <text evidence="1">The sequence shown here is derived from an EMBL/GenBank/DDBJ whole genome shotgun (WGS) entry which is preliminary data.</text>
</comment>
<proteinExistence type="predicted"/>
<evidence type="ECO:0000313" key="2">
    <source>
        <dbReference type="Proteomes" id="UP001412067"/>
    </source>
</evidence>
<dbReference type="Proteomes" id="UP001412067">
    <property type="component" value="Unassembled WGS sequence"/>
</dbReference>
<keyword evidence="2" id="KW-1185">Reference proteome</keyword>
<organism evidence="1 2">
    <name type="scientific">Platanthera guangdongensis</name>
    <dbReference type="NCBI Taxonomy" id="2320717"/>
    <lineage>
        <taxon>Eukaryota</taxon>
        <taxon>Viridiplantae</taxon>
        <taxon>Streptophyta</taxon>
        <taxon>Embryophyta</taxon>
        <taxon>Tracheophyta</taxon>
        <taxon>Spermatophyta</taxon>
        <taxon>Magnoliopsida</taxon>
        <taxon>Liliopsida</taxon>
        <taxon>Asparagales</taxon>
        <taxon>Orchidaceae</taxon>
        <taxon>Orchidoideae</taxon>
        <taxon>Orchideae</taxon>
        <taxon>Orchidinae</taxon>
        <taxon>Platanthera</taxon>
    </lineage>
</organism>
<reference evidence="1 2" key="1">
    <citation type="journal article" date="2022" name="Nat. Plants">
        <title>Genomes of leafy and leafless Platanthera orchids illuminate the evolution of mycoheterotrophy.</title>
        <authorList>
            <person name="Li M.H."/>
            <person name="Liu K.W."/>
            <person name="Li Z."/>
            <person name="Lu H.C."/>
            <person name="Ye Q.L."/>
            <person name="Zhang D."/>
            <person name="Wang J.Y."/>
            <person name="Li Y.F."/>
            <person name="Zhong Z.M."/>
            <person name="Liu X."/>
            <person name="Yu X."/>
            <person name="Liu D.K."/>
            <person name="Tu X.D."/>
            <person name="Liu B."/>
            <person name="Hao Y."/>
            <person name="Liao X.Y."/>
            <person name="Jiang Y.T."/>
            <person name="Sun W.H."/>
            <person name="Chen J."/>
            <person name="Chen Y.Q."/>
            <person name="Ai Y."/>
            <person name="Zhai J.W."/>
            <person name="Wu S.S."/>
            <person name="Zhou Z."/>
            <person name="Hsiao Y.Y."/>
            <person name="Wu W.L."/>
            <person name="Chen Y.Y."/>
            <person name="Lin Y.F."/>
            <person name="Hsu J.L."/>
            <person name="Li C.Y."/>
            <person name="Wang Z.W."/>
            <person name="Zhao X."/>
            <person name="Zhong W.Y."/>
            <person name="Ma X.K."/>
            <person name="Ma L."/>
            <person name="Huang J."/>
            <person name="Chen G.Z."/>
            <person name="Huang M.Z."/>
            <person name="Huang L."/>
            <person name="Peng D.H."/>
            <person name="Luo Y.B."/>
            <person name="Zou S.Q."/>
            <person name="Chen S.P."/>
            <person name="Lan S."/>
            <person name="Tsai W.C."/>
            <person name="Van de Peer Y."/>
            <person name="Liu Z.J."/>
        </authorList>
    </citation>
    <scope>NUCLEOTIDE SEQUENCE [LARGE SCALE GENOMIC DNA]</scope>
    <source>
        <strain evidence="1">Lor288</strain>
    </source>
</reference>
<sequence length="157" mass="17595">MFAKRSLLLPPRSKYFSLSNSPILPLPSNPADLPPDSHLKVLCLNGRLSEALSEMADLGSEVRFRGYDALVTECVNRRALAEGQLVHGHMIKTRYRPPVYLESRLLIMYDRCGKLDDAREVFDGMLQRNIVVWTGDSFGLFSEGSPVYFSGSLPFDA</sequence>
<dbReference type="InterPro" id="IPR011990">
    <property type="entry name" value="TPR-like_helical_dom_sf"/>
</dbReference>
<dbReference type="PANTHER" id="PTHR47926">
    <property type="entry name" value="PENTATRICOPEPTIDE REPEAT-CONTAINING PROTEIN"/>
    <property type="match status" value="1"/>
</dbReference>
<name>A0ABR2MFY4_9ASPA</name>
<gene>
    <name evidence="1" type="primary">PCMP-H85</name>
    <name evidence="1" type="ORF">KSP40_PGU005791</name>
</gene>
<evidence type="ECO:0000313" key="1">
    <source>
        <dbReference type="EMBL" id="KAK8963058.1"/>
    </source>
</evidence>